<protein>
    <submittedName>
        <fullName evidence="1">Uncharacterized protein</fullName>
    </submittedName>
</protein>
<comment type="caution">
    <text evidence="1">The sequence shown here is derived from an EMBL/GenBank/DDBJ whole genome shotgun (WGS) entry which is preliminary data.</text>
</comment>
<evidence type="ECO:0000313" key="1">
    <source>
        <dbReference type="EMBL" id="KAG0440437.1"/>
    </source>
</evidence>
<feature type="non-terminal residue" evidence="1">
    <location>
        <position position="496"/>
    </location>
</feature>
<gene>
    <name evidence="1" type="ORF">HPB47_016274</name>
</gene>
<accession>A0AC60QSI0</accession>
<reference evidence="1 2" key="1">
    <citation type="journal article" date="2020" name="Cell">
        <title>Large-Scale Comparative Analyses of Tick Genomes Elucidate Their Genetic Diversity and Vector Capacities.</title>
        <authorList>
            <consortium name="Tick Genome and Microbiome Consortium (TIGMIC)"/>
            <person name="Jia N."/>
            <person name="Wang J."/>
            <person name="Shi W."/>
            <person name="Du L."/>
            <person name="Sun Y."/>
            <person name="Zhan W."/>
            <person name="Jiang J.F."/>
            <person name="Wang Q."/>
            <person name="Zhang B."/>
            <person name="Ji P."/>
            <person name="Bell-Sakyi L."/>
            <person name="Cui X.M."/>
            <person name="Yuan T.T."/>
            <person name="Jiang B.G."/>
            <person name="Yang W.F."/>
            <person name="Lam T.T."/>
            <person name="Chang Q.C."/>
            <person name="Ding S.J."/>
            <person name="Wang X.J."/>
            <person name="Zhu J.G."/>
            <person name="Ruan X.D."/>
            <person name="Zhao L."/>
            <person name="Wei J.T."/>
            <person name="Ye R.Z."/>
            <person name="Que T.C."/>
            <person name="Du C.H."/>
            <person name="Zhou Y.H."/>
            <person name="Cheng J.X."/>
            <person name="Dai P.F."/>
            <person name="Guo W.B."/>
            <person name="Han X.H."/>
            <person name="Huang E.J."/>
            <person name="Li L.F."/>
            <person name="Wei W."/>
            <person name="Gao Y.C."/>
            <person name="Liu J.Z."/>
            <person name="Shao H.Z."/>
            <person name="Wang X."/>
            <person name="Wang C.C."/>
            <person name="Yang T.C."/>
            <person name="Huo Q.B."/>
            <person name="Li W."/>
            <person name="Chen H.Y."/>
            <person name="Chen S.E."/>
            <person name="Zhou L.G."/>
            <person name="Ni X.B."/>
            <person name="Tian J.H."/>
            <person name="Sheng Y."/>
            <person name="Liu T."/>
            <person name="Pan Y.S."/>
            <person name="Xia L.Y."/>
            <person name="Li J."/>
            <person name="Zhao F."/>
            <person name="Cao W.C."/>
        </authorList>
    </citation>
    <scope>NUCLEOTIDE SEQUENCE [LARGE SCALE GENOMIC DNA]</scope>
    <source>
        <strain evidence="1">Iper-2018</strain>
    </source>
</reference>
<sequence>MIGMTEQILERKIRIQRNLDQNLITIQTDKECLARKMDEMKQIIQGRRQYNTVSYPAMPEGSIRGLIHEVEENTDPARLKVSIYVEDGTEIISTHMRGKSNSAIITFNGNRLPRYVIYRETRMRCYLYRPHMHACTVCLKPGNRDNVCPTPGAKQWRMLPQDHQPARHHLLSHKSLTSNGRRIVMSGQGAVSVSTPAGQVLRESGRFGAMLEFGMAQEDGPHNQVPSVRECRHAEIDDGLFEFLQEERAAGRAVSNRLLQEQAWKLASEAKVGNFNASSQYLSQWKKRFNVSLHAATNDSQKLSIDHAEVVSAFRRTLGMLRFQHDYSDFSIASMDQTMVRMDQPVTRTNIVAGEASIRTPAFLILKELTRRIPPKVLFALSVPAPIPKTDATRKALAAKDTDMVFLPGGCTSIAQPCDLHSSWASDSQGNLKKSSRQDVVNFVSKAWAAVSEDVVACSFKQCGISTALNGSEDESFMSGSLRRSLLPLPPTTSNS</sequence>
<name>A0AC60QSI0_IXOPE</name>
<dbReference type="EMBL" id="JABSTQ010004987">
    <property type="protein sequence ID" value="KAG0440437.1"/>
    <property type="molecule type" value="Genomic_DNA"/>
</dbReference>
<organism evidence="1 2">
    <name type="scientific">Ixodes persulcatus</name>
    <name type="common">Taiga tick</name>
    <dbReference type="NCBI Taxonomy" id="34615"/>
    <lineage>
        <taxon>Eukaryota</taxon>
        <taxon>Metazoa</taxon>
        <taxon>Ecdysozoa</taxon>
        <taxon>Arthropoda</taxon>
        <taxon>Chelicerata</taxon>
        <taxon>Arachnida</taxon>
        <taxon>Acari</taxon>
        <taxon>Parasitiformes</taxon>
        <taxon>Ixodida</taxon>
        <taxon>Ixodoidea</taxon>
        <taxon>Ixodidae</taxon>
        <taxon>Ixodinae</taxon>
        <taxon>Ixodes</taxon>
    </lineage>
</organism>
<proteinExistence type="predicted"/>
<dbReference type="Proteomes" id="UP000805193">
    <property type="component" value="Unassembled WGS sequence"/>
</dbReference>
<keyword evidence="2" id="KW-1185">Reference proteome</keyword>
<evidence type="ECO:0000313" key="2">
    <source>
        <dbReference type="Proteomes" id="UP000805193"/>
    </source>
</evidence>